<protein>
    <submittedName>
        <fullName evidence="5">Transporter substrate-binding domain-containing protein</fullName>
    </submittedName>
</protein>
<evidence type="ECO:0000259" key="4">
    <source>
        <dbReference type="SMART" id="SM00062"/>
    </source>
</evidence>
<accession>A0A926I3H7</accession>
<feature type="region of interest" description="Disordered" evidence="2">
    <location>
        <begin position="24"/>
        <end position="52"/>
    </location>
</feature>
<feature type="compositionally biased region" description="Low complexity" evidence="2">
    <location>
        <begin position="24"/>
        <end position="47"/>
    </location>
</feature>
<dbReference type="InterPro" id="IPR001638">
    <property type="entry name" value="Solute-binding_3/MltF_N"/>
</dbReference>
<keyword evidence="1 3" id="KW-0732">Signal</keyword>
<dbReference type="RefSeq" id="WP_249295767.1">
    <property type="nucleotide sequence ID" value="NZ_JACRSV010000004.1"/>
</dbReference>
<keyword evidence="6" id="KW-1185">Reference proteome</keyword>
<evidence type="ECO:0000256" key="3">
    <source>
        <dbReference type="SAM" id="SignalP"/>
    </source>
</evidence>
<evidence type="ECO:0000313" key="5">
    <source>
        <dbReference type="EMBL" id="MBC8560638.1"/>
    </source>
</evidence>
<dbReference type="EMBL" id="JACRSV010000004">
    <property type="protein sequence ID" value="MBC8560638.1"/>
    <property type="molecule type" value="Genomic_DNA"/>
</dbReference>
<evidence type="ECO:0000256" key="2">
    <source>
        <dbReference type="SAM" id="MobiDB-lite"/>
    </source>
</evidence>
<comment type="caution">
    <text evidence="5">The sequence shown here is derived from an EMBL/GenBank/DDBJ whole genome shotgun (WGS) entry which is preliminary data.</text>
</comment>
<name>A0A926I3H7_9FIRM</name>
<dbReference type="SUPFAM" id="SSF53850">
    <property type="entry name" value="Periplasmic binding protein-like II"/>
    <property type="match status" value="1"/>
</dbReference>
<dbReference type="PANTHER" id="PTHR35936:SF17">
    <property type="entry name" value="ARGININE-BINDING EXTRACELLULAR PROTEIN ARTP"/>
    <property type="match status" value="1"/>
</dbReference>
<sequence>MKIKKILCLALAAMTALAMSSCGNNGGSSSDSSTDGNGSDSSVSESSNTEGKTSIDIIKEQGYITMSTNAEFEPFEFMEGQEFKGIDIEISQKIADKLGVELKINNTSFDSLPMELQSGKCNFVAAGMSYTEDKAKNIDFSDPYFNASQSIIVLKDSDIKGPDDLKGKKIGVQLGTTGDTYCTENVEGAEVSRLNKGVDAVSDLVRGSLDAVVIDDFPAQKLVANNAEKVIKLDDALTVEEYCLAVPKGDKEMLDLVNSVIKELKDSGELDEICSKYIDAE</sequence>
<proteinExistence type="predicted"/>
<feature type="signal peptide" evidence="3">
    <location>
        <begin position="1"/>
        <end position="20"/>
    </location>
</feature>
<feature type="domain" description="Solute-binding protein family 3/N-terminal" evidence="4">
    <location>
        <begin position="63"/>
        <end position="281"/>
    </location>
</feature>
<gene>
    <name evidence="5" type="ORF">H8710_11245</name>
</gene>
<dbReference type="Gene3D" id="3.40.190.10">
    <property type="entry name" value="Periplasmic binding protein-like II"/>
    <property type="match status" value="2"/>
</dbReference>
<evidence type="ECO:0000313" key="6">
    <source>
        <dbReference type="Proteomes" id="UP000610760"/>
    </source>
</evidence>
<reference evidence="5" key="1">
    <citation type="submission" date="2020-08" db="EMBL/GenBank/DDBJ databases">
        <title>Genome public.</title>
        <authorList>
            <person name="Liu C."/>
            <person name="Sun Q."/>
        </authorList>
    </citation>
    <scope>NUCLEOTIDE SEQUENCE</scope>
    <source>
        <strain evidence="5">NSJ-33</strain>
    </source>
</reference>
<organism evidence="5 6">
    <name type="scientific">Fumia xinanensis</name>
    <dbReference type="NCBI Taxonomy" id="2763659"/>
    <lineage>
        <taxon>Bacteria</taxon>
        <taxon>Bacillati</taxon>
        <taxon>Bacillota</taxon>
        <taxon>Clostridia</taxon>
        <taxon>Eubacteriales</taxon>
        <taxon>Oscillospiraceae</taxon>
        <taxon>Fumia</taxon>
    </lineage>
</organism>
<dbReference type="PROSITE" id="PS51257">
    <property type="entry name" value="PROKAR_LIPOPROTEIN"/>
    <property type="match status" value="1"/>
</dbReference>
<dbReference type="AlphaFoldDB" id="A0A926I3H7"/>
<evidence type="ECO:0000256" key="1">
    <source>
        <dbReference type="ARBA" id="ARBA00022729"/>
    </source>
</evidence>
<feature type="chain" id="PRO_5038842807" evidence="3">
    <location>
        <begin position="21"/>
        <end position="281"/>
    </location>
</feature>
<dbReference type="Pfam" id="PF00497">
    <property type="entry name" value="SBP_bac_3"/>
    <property type="match status" value="1"/>
</dbReference>
<dbReference type="SMART" id="SM00062">
    <property type="entry name" value="PBPb"/>
    <property type="match status" value="1"/>
</dbReference>
<dbReference type="Proteomes" id="UP000610760">
    <property type="component" value="Unassembled WGS sequence"/>
</dbReference>
<dbReference type="PANTHER" id="PTHR35936">
    <property type="entry name" value="MEMBRANE-BOUND LYTIC MUREIN TRANSGLYCOSYLASE F"/>
    <property type="match status" value="1"/>
</dbReference>